<dbReference type="Proteomes" id="UP000216215">
    <property type="component" value="Unassembled WGS sequence"/>
</dbReference>
<dbReference type="InterPro" id="IPR032710">
    <property type="entry name" value="NTF2-like_dom_sf"/>
</dbReference>
<feature type="domain" description="DUF4440" evidence="1">
    <location>
        <begin position="58"/>
        <end position="168"/>
    </location>
</feature>
<dbReference type="InterPro" id="IPR011944">
    <property type="entry name" value="Steroid_delta5-4_isomerase"/>
</dbReference>
<name>A0AB36R0H4_9HYPH</name>
<dbReference type="AlphaFoldDB" id="A0AB36R0H4"/>
<protein>
    <recommendedName>
        <fullName evidence="1">DUF4440 domain-containing protein</fullName>
    </recommendedName>
</protein>
<evidence type="ECO:0000259" key="1">
    <source>
        <dbReference type="Pfam" id="PF14534"/>
    </source>
</evidence>
<proteinExistence type="predicted"/>
<dbReference type="NCBIfam" id="TIGR02246">
    <property type="entry name" value="SgcJ/EcaC family oxidoreductase"/>
    <property type="match status" value="1"/>
</dbReference>
<dbReference type="RefSeq" id="WP_095489320.1">
    <property type="nucleotide sequence ID" value="NZ_CP088151.1"/>
</dbReference>
<dbReference type="Gene3D" id="3.10.450.50">
    <property type="match status" value="1"/>
</dbReference>
<evidence type="ECO:0000313" key="3">
    <source>
        <dbReference type="Proteomes" id="UP000216215"/>
    </source>
</evidence>
<dbReference type="EMBL" id="NPKI01000047">
    <property type="protein sequence ID" value="PAP98065.1"/>
    <property type="molecule type" value="Genomic_DNA"/>
</dbReference>
<dbReference type="SUPFAM" id="SSF54427">
    <property type="entry name" value="NTF2-like"/>
    <property type="match status" value="1"/>
</dbReference>
<reference evidence="3" key="1">
    <citation type="submission" date="2017-08" db="EMBL/GenBank/DDBJ databases">
        <title>Mesorhizobium wenxinae sp. nov., a novel rhizobial species isolated from root nodules of chickpea (Cicer arietinum L.).</title>
        <authorList>
            <person name="Zhang J."/>
        </authorList>
    </citation>
    <scope>NUCLEOTIDE SEQUENCE [LARGE SCALE GENOMIC DNA]</scope>
    <source>
        <strain evidence="3">USDA 3392</strain>
    </source>
</reference>
<comment type="caution">
    <text evidence="2">The sequence shown here is derived from an EMBL/GenBank/DDBJ whole genome shotgun (WGS) entry which is preliminary data.</text>
</comment>
<evidence type="ECO:0000313" key="2">
    <source>
        <dbReference type="EMBL" id="PAP98065.1"/>
    </source>
</evidence>
<organism evidence="2 3">
    <name type="scientific">Mesorhizobium mediterraneum</name>
    <dbReference type="NCBI Taxonomy" id="43617"/>
    <lineage>
        <taxon>Bacteria</taxon>
        <taxon>Pseudomonadati</taxon>
        <taxon>Pseudomonadota</taxon>
        <taxon>Alphaproteobacteria</taxon>
        <taxon>Hyphomicrobiales</taxon>
        <taxon>Phyllobacteriaceae</taxon>
        <taxon>Mesorhizobium</taxon>
    </lineage>
</organism>
<dbReference type="Pfam" id="PF14534">
    <property type="entry name" value="DUF4440"/>
    <property type="match status" value="1"/>
</dbReference>
<dbReference type="InterPro" id="IPR027843">
    <property type="entry name" value="DUF4440"/>
</dbReference>
<sequence length="179" mass="19224">MIWPLRGRGGALGMGTIHPVDITQREDEMRLVKSFAFAAVLLLSSALSVAAQSAREDIEAALTKFTDAFNSGNAAAVGQMYTEDAAVLPPDGKRVDGRKGVEEFWQGAIKGGMKNLTLKALEVEESANLAYEVGAFTLDVPSKDGALSTVAGKYIVVWKKGDDGTWRLHRDIWNLGAAQ</sequence>
<accession>A0AB36R0H4</accession>
<gene>
    <name evidence="2" type="ORF">CIT25_32945</name>
</gene>
<keyword evidence="3" id="KW-1185">Reference proteome</keyword>